<feature type="domain" description="TauD/TfdA-like" evidence="3">
    <location>
        <begin position="4"/>
        <end position="170"/>
    </location>
</feature>
<dbReference type="PANTHER" id="PTHR10696:SF21">
    <property type="entry name" value="TAUD_TFDA-LIKE DOMAIN-CONTAINING PROTEIN"/>
    <property type="match status" value="1"/>
</dbReference>
<organism evidence="4 5">
    <name type="scientific">Acorus calamus</name>
    <name type="common">Sweet flag</name>
    <dbReference type="NCBI Taxonomy" id="4465"/>
    <lineage>
        <taxon>Eukaryota</taxon>
        <taxon>Viridiplantae</taxon>
        <taxon>Streptophyta</taxon>
        <taxon>Embryophyta</taxon>
        <taxon>Tracheophyta</taxon>
        <taxon>Spermatophyta</taxon>
        <taxon>Magnoliopsida</taxon>
        <taxon>Liliopsida</taxon>
        <taxon>Acoraceae</taxon>
        <taxon>Acorus</taxon>
    </lineage>
</organism>
<evidence type="ECO:0000313" key="5">
    <source>
        <dbReference type="Proteomes" id="UP001180020"/>
    </source>
</evidence>
<evidence type="ECO:0000259" key="3">
    <source>
        <dbReference type="Pfam" id="PF02668"/>
    </source>
</evidence>
<dbReference type="EMBL" id="JAUJYO010000002">
    <property type="protein sequence ID" value="KAK1322921.1"/>
    <property type="molecule type" value="Genomic_DNA"/>
</dbReference>
<evidence type="ECO:0000256" key="2">
    <source>
        <dbReference type="SAM" id="MobiDB-lite"/>
    </source>
</evidence>
<dbReference type="PANTHER" id="PTHR10696">
    <property type="entry name" value="GAMMA-BUTYROBETAINE HYDROXYLASE-RELATED"/>
    <property type="match status" value="1"/>
</dbReference>
<accession>A0AAV9FBQ1</accession>
<dbReference type="Gene3D" id="3.60.130.10">
    <property type="entry name" value="Clavaminate synthase-like"/>
    <property type="match status" value="1"/>
</dbReference>
<evidence type="ECO:0000256" key="1">
    <source>
        <dbReference type="ARBA" id="ARBA00023002"/>
    </source>
</evidence>
<gene>
    <name evidence="4" type="ORF">QJS10_CPA02g00735</name>
</gene>
<dbReference type="InterPro" id="IPR003819">
    <property type="entry name" value="TauD/TfdA-like"/>
</dbReference>
<feature type="region of interest" description="Disordered" evidence="2">
    <location>
        <begin position="49"/>
        <end position="69"/>
    </location>
</feature>
<proteinExistence type="predicted"/>
<dbReference type="AlphaFoldDB" id="A0AAV9FBQ1"/>
<dbReference type="InterPro" id="IPR042098">
    <property type="entry name" value="TauD-like_sf"/>
</dbReference>
<name>A0AAV9FBQ1_ACOCL</name>
<comment type="caution">
    <text evidence="4">The sequence shown here is derived from an EMBL/GenBank/DDBJ whole genome shotgun (WGS) entry which is preliminary data.</text>
</comment>
<reference evidence="4" key="1">
    <citation type="journal article" date="2023" name="Nat. Commun.">
        <title>Diploid and tetraploid genomes of Acorus and the evolution of monocots.</title>
        <authorList>
            <person name="Ma L."/>
            <person name="Liu K.W."/>
            <person name="Li Z."/>
            <person name="Hsiao Y.Y."/>
            <person name="Qi Y."/>
            <person name="Fu T."/>
            <person name="Tang G.D."/>
            <person name="Zhang D."/>
            <person name="Sun W.H."/>
            <person name="Liu D.K."/>
            <person name="Li Y."/>
            <person name="Chen G.Z."/>
            <person name="Liu X.D."/>
            <person name="Liao X.Y."/>
            <person name="Jiang Y.T."/>
            <person name="Yu X."/>
            <person name="Hao Y."/>
            <person name="Huang J."/>
            <person name="Zhao X.W."/>
            <person name="Ke S."/>
            <person name="Chen Y.Y."/>
            <person name="Wu W.L."/>
            <person name="Hsu J.L."/>
            <person name="Lin Y.F."/>
            <person name="Huang M.D."/>
            <person name="Li C.Y."/>
            <person name="Huang L."/>
            <person name="Wang Z.W."/>
            <person name="Zhao X."/>
            <person name="Zhong W.Y."/>
            <person name="Peng D.H."/>
            <person name="Ahmad S."/>
            <person name="Lan S."/>
            <person name="Zhang J.S."/>
            <person name="Tsai W.C."/>
            <person name="Van de Peer Y."/>
            <person name="Liu Z.J."/>
        </authorList>
    </citation>
    <scope>NUCLEOTIDE SEQUENCE</scope>
    <source>
        <strain evidence="4">CP</strain>
    </source>
</reference>
<keyword evidence="1" id="KW-0560">Oxidoreductase</keyword>
<evidence type="ECO:0000313" key="4">
    <source>
        <dbReference type="EMBL" id="KAK1322921.1"/>
    </source>
</evidence>
<dbReference type="Pfam" id="PF02668">
    <property type="entry name" value="TauD"/>
    <property type="match status" value="1"/>
</dbReference>
<dbReference type="GO" id="GO:0016491">
    <property type="term" value="F:oxidoreductase activity"/>
    <property type="evidence" value="ECO:0007669"/>
    <property type="project" value="UniProtKB-KW"/>
</dbReference>
<keyword evidence="5" id="KW-1185">Reference proteome</keyword>
<protein>
    <submittedName>
        <fullName evidence="4">Clavaminate synthase-like protein</fullName>
    </submittedName>
</protein>
<dbReference type="Proteomes" id="UP001180020">
    <property type="component" value="Unassembled WGS sequence"/>
</dbReference>
<dbReference type="InterPro" id="IPR050411">
    <property type="entry name" value="AlphaKG_dependent_hydroxylases"/>
</dbReference>
<reference evidence="4" key="2">
    <citation type="submission" date="2023-06" db="EMBL/GenBank/DDBJ databases">
        <authorList>
            <person name="Ma L."/>
            <person name="Liu K.-W."/>
            <person name="Li Z."/>
            <person name="Hsiao Y.-Y."/>
            <person name="Qi Y."/>
            <person name="Fu T."/>
            <person name="Tang G."/>
            <person name="Zhang D."/>
            <person name="Sun W.-H."/>
            <person name="Liu D.-K."/>
            <person name="Li Y."/>
            <person name="Chen G.-Z."/>
            <person name="Liu X.-D."/>
            <person name="Liao X.-Y."/>
            <person name="Jiang Y.-T."/>
            <person name="Yu X."/>
            <person name="Hao Y."/>
            <person name="Huang J."/>
            <person name="Zhao X.-W."/>
            <person name="Ke S."/>
            <person name="Chen Y.-Y."/>
            <person name="Wu W.-L."/>
            <person name="Hsu J.-L."/>
            <person name="Lin Y.-F."/>
            <person name="Huang M.-D."/>
            <person name="Li C.-Y."/>
            <person name="Huang L."/>
            <person name="Wang Z.-W."/>
            <person name="Zhao X."/>
            <person name="Zhong W.-Y."/>
            <person name="Peng D.-H."/>
            <person name="Ahmad S."/>
            <person name="Lan S."/>
            <person name="Zhang J.-S."/>
            <person name="Tsai W.-C."/>
            <person name="Van De Peer Y."/>
            <person name="Liu Z.-J."/>
        </authorList>
    </citation>
    <scope>NUCLEOTIDE SEQUENCE</scope>
    <source>
        <strain evidence="4">CP</strain>
        <tissue evidence="4">Leaves</tissue>
    </source>
</reference>
<sequence length="182" mass="19925">MALLKEFPSKIFFYCFEPAPVGGEPSIVPSHVIVEKMEEQMPRLATGLRAGVPGTRSRPKTGLVNGSAKRSRADRAFKASDDGSAEFTYGPVHPVREFGGKKAWFLPILGYLANEKDVVDTSFGDGSNVLQEAMDAYKGILAENCVDLKWKKGDVLLVDNLSVQHTRRPGKPPRAIYASICK</sequence>
<dbReference type="SUPFAM" id="SSF51197">
    <property type="entry name" value="Clavaminate synthase-like"/>
    <property type="match status" value="1"/>
</dbReference>